<dbReference type="GeneID" id="37046593"/>
<dbReference type="InParanoid" id="A0A316YVR1"/>
<feature type="compositionally biased region" description="Low complexity" evidence="1">
    <location>
        <begin position="243"/>
        <end position="272"/>
    </location>
</feature>
<feature type="compositionally biased region" description="Low complexity" evidence="1">
    <location>
        <begin position="306"/>
        <end position="327"/>
    </location>
</feature>
<feature type="compositionally biased region" description="Low complexity" evidence="1">
    <location>
        <begin position="38"/>
        <end position="57"/>
    </location>
</feature>
<dbReference type="AlphaFoldDB" id="A0A316YVR1"/>
<feature type="compositionally biased region" description="Basic residues" evidence="1">
    <location>
        <begin position="576"/>
        <end position="589"/>
    </location>
</feature>
<dbReference type="RefSeq" id="XP_025380838.1">
    <property type="nucleotide sequence ID" value="XM_025524677.1"/>
</dbReference>
<feature type="compositionally biased region" description="Polar residues" evidence="1">
    <location>
        <begin position="537"/>
        <end position="547"/>
    </location>
</feature>
<dbReference type="EMBL" id="KZ819634">
    <property type="protein sequence ID" value="PWN93640.1"/>
    <property type="molecule type" value="Genomic_DNA"/>
</dbReference>
<feature type="compositionally biased region" description="Polar residues" evidence="1">
    <location>
        <begin position="328"/>
        <end position="341"/>
    </location>
</feature>
<organism evidence="2 3">
    <name type="scientific">Acaromyces ingoldii</name>
    <dbReference type="NCBI Taxonomy" id="215250"/>
    <lineage>
        <taxon>Eukaryota</taxon>
        <taxon>Fungi</taxon>
        <taxon>Dikarya</taxon>
        <taxon>Basidiomycota</taxon>
        <taxon>Ustilaginomycotina</taxon>
        <taxon>Exobasidiomycetes</taxon>
        <taxon>Exobasidiales</taxon>
        <taxon>Cryptobasidiaceae</taxon>
        <taxon>Acaromyces</taxon>
    </lineage>
</organism>
<feature type="compositionally biased region" description="Low complexity" evidence="1">
    <location>
        <begin position="383"/>
        <end position="403"/>
    </location>
</feature>
<name>A0A316YVR1_9BASI</name>
<feature type="compositionally biased region" description="Polar residues" evidence="1">
    <location>
        <begin position="784"/>
        <end position="798"/>
    </location>
</feature>
<feature type="compositionally biased region" description="Low complexity" evidence="1">
    <location>
        <begin position="352"/>
        <end position="362"/>
    </location>
</feature>
<protein>
    <submittedName>
        <fullName evidence="2">Uncharacterized protein</fullName>
    </submittedName>
</protein>
<keyword evidence="3" id="KW-1185">Reference proteome</keyword>
<reference evidence="2 3" key="1">
    <citation type="journal article" date="2018" name="Mol. Biol. Evol.">
        <title>Broad Genomic Sampling Reveals a Smut Pathogenic Ancestry of the Fungal Clade Ustilaginomycotina.</title>
        <authorList>
            <person name="Kijpornyongpan T."/>
            <person name="Mondo S.J."/>
            <person name="Barry K."/>
            <person name="Sandor L."/>
            <person name="Lee J."/>
            <person name="Lipzen A."/>
            <person name="Pangilinan J."/>
            <person name="LaButti K."/>
            <person name="Hainaut M."/>
            <person name="Henrissat B."/>
            <person name="Grigoriev I.V."/>
            <person name="Spatafora J.W."/>
            <person name="Aime M.C."/>
        </authorList>
    </citation>
    <scope>NUCLEOTIDE SEQUENCE [LARGE SCALE GENOMIC DNA]</scope>
    <source>
        <strain evidence="2 3">MCA 4198</strain>
    </source>
</reference>
<feature type="region of interest" description="Disordered" evidence="1">
    <location>
        <begin position="105"/>
        <end position="126"/>
    </location>
</feature>
<dbReference type="Proteomes" id="UP000245768">
    <property type="component" value="Unassembled WGS sequence"/>
</dbReference>
<evidence type="ECO:0000256" key="1">
    <source>
        <dbReference type="SAM" id="MobiDB-lite"/>
    </source>
</evidence>
<feature type="compositionally biased region" description="Basic and acidic residues" evidence="1">
    <location>
        <begin position="655"/>
        <end position="666"/>
    </location>
</feature>
<feature type="compositionally biased region" description="Basic and acidic residues" evidence="1">
    <location>
        <begin position="145"/>
        <end position="155"/>
    </location>
</feature>
<feature type="compositionally biased region" description="Basic and acidic residues" evidence="1">
    <location>
        <begin position="405"/>
        <end position="444"/>
    </location>
</feature>
<evidence type="ECO:0000313" key="2">
    <source>
        <dbReference type="EMBL" id="PWN93640.1"/>
    </source>
</evidence>
<feature type="region of interest" description="Disordered" evidence="1">
    <location>
        <begin position="225"/>
        <end position="798"/>
    </location>
</feature>
<feature type="compositionally biased region" description="Low complexity" evidence="1">
    <location>
        <begin position="590"/>
        <end position="604"/>
    </location>
</feature>
<dbReference type="OrthoDB" id="3367033at2759"/>
<feature type="region of interest" description="Disordered" evidence="1">
    <location>
        <begin position="142"/>
        <end position="166"/>
    </location>
</feature>
<sequence>MMAISSSGGHDTRVPRSQGPRRSSREEAGRVPRKAVPSSSSTSSSAVSTSTSTRQSSPKMDEESQANWARWAGAMEQGAWLGDVTGPTEVAGGDVSLATSVPGAIEYPEKDGEDGDDFDAITRTTSLDERRADQRYSLIRPAMRARLESAPEARHKRDRSHFSIPDVTVTTADDEGQETHFEVKVPPSHRRSFVFKNADGQEEEAKNVLGLGAMRRAKGGITLMPKPLINLDSPPAPSPDSPSFPEVAAAAAEEGATTVGTSSTSSSSSTTSRMRKSSLPLLFGRGKKSSQEEKEPNSIYGSTGFDSSSSLPSSSSSSSKDSLPSSSGGQTVATSPTSSETLGGPANKQAVATASGTSSRGGSFQGGGGPTSRFSEGDESRPRSTTPTATSKTTAAMMAASLARNKKEQKARAKEEMALIKELERVDKMVRKHDEKRQKVEARQEKKRVKEQRKQASSGGSQKRVDAPDVAVPQKENRAFKVLRRMTILGSSGSSSKKPVAQPLPQPPPSILQRRRDDIVLPQVTITPSDNEAGWTNIPSPSDTQPLAPSADLTRRSSVQRALAKMDAERASLRRQSSKKHVVGGHTPKRPTSTTSPSTPASSRSTRRENSDGWEDDEGAIGAGRRLQEALSLQQQIAAEDVPSSEGRDGQITPRPRDYSMRRVIEARSPTPEQQQVPSRNIQSPEPTDARPISFSRPFFTKAANAYPSPPTSPTSPISPRSPVKMSSGSPPGINVSPVAARASPPRTFKRGASPEGFAFPQTKSPTSSTAVSQIAGTELPSVSAVSSTAQNRSPRYI</sequence>
<feature type="compositionally biased region" description="Polar residues" evidence="1">
    <location>
        <begin position="762"/>
        <end position="776"/>
    </location>
</feature>
<gene>
    <name evidence="2" type="ORF">FA10DRAFT_299008</name>
</gene>
<feature type="region of interest" description="Disordered" evidence="1">
    <location>
        <begin position="1"/>
        <end position="71"/>
    </location>
</feature>
<proteinExistence type="predicted"/>
<feature type="compositionally biased region" description="Polar residues" evidence="1">
    <location>
        <begin position="671"/>
        <end position="686"/>
    </location>
</feature>
<accession>A0A316YVR1</accession>
<evidence type="ECO:0000313" key="3">
    <source>
        <dbReference type="Proteomes" id="UP000245768"/>
    </source>
</evidence>